<dbReference type="OrthoDB" id="9800332at2"/>
<evidence type="ECO:0000256" key="9">
    <source>
        <dbReference type="ARBA" id="ARBA00023141"/>
    </source>
</evidence>
<keyword evidence="6 11" id="KW-0547">Nucleotide-binding</keyword>
<dbReference type="Proteomes" id="UP000294682">
    <property type="component" value="Unassembled WGS sequence"/>
</dbReference>
<dbReference type="PROSITE" id="PS01128">
    <property type="entry name" value="SHIKIMATE_KINASE"/>
    <property type="match status" value="1"/>
</dbReference>
<feature type="binding site" evidence="11">
    <location>
        <position position="16"/>
    </location>
    <ligand>
        <name>Mg(2+)</name>
        <dbReference type="ChEBI" id="CHEBI:18420"/>
    </ligand>
</feature>
<comment type="function">
    <text evidence="11">Catalyzes the specific phosphorylation of the 3-hydroxyl group of shikimic acid using ATP as a cosubstrate.</text>
</comment>
<comment type="caution">
    <text evidence="11">Lacks conserved residue(s) required for the propagation of feature annotation.</text>
</comment>
<dbReference type="GO" id="GO:0005829">
    <property type="term" value="C:cytosol"/>
    <property type="evidence" value="ECO:0007669"/>
    <property type="project" value="TreeGrafter"/>
</dbReference>
<dbReference type="GO" id="GO:0000287">
    <property type="term" value="F:magnesium ion binding"/>
    <property type="evidence" value="ECO:0007669"/>
    <property type="project" value="UniProtKB-UniRule"/>
</dbReference>
<evidence type="ECO:0000256" key="3">
    <source>
        <dbReference type="ARBA" id="ARBA00012154"/>
    </source>
</evidence>
<dbReference type="HAMAP" id="MF_00109">
    <property type="entry name" value="Shikimate_kinase"/>
    <property type="match status" value="1"/>
</dbReference>
<keyword evidence="5 11" id="KW-0808">Transferase</keyword>
<dbReference type="PRINTS" id="PR01100">
    <property type="entry name" value="SHIKIMTKNASE"/>
</dbReference>
<dbReference type="EC" id="2.7.1.71" evidence="3 11"/>
<evidence type="ECO:0000256" key="8">
    <source>
        <dbReference type="ARBA" id="ARBA00022840"/>
    </source>
</evidence>
<comment type="subunit">
    <text evidence="11">Monomer.</text>
</comment>
<dbReference type="RefSeq" id="WP_079698092.1">
    <property type="nucleotide sequence ID" value="NZ_SLUK01000001.1"/>
</dbReference>
<evidence type="ECO:0000313" key="13">
    <source>
        <dbReference type="Proteomes" id="UP000294682"/>
    </source>
</evidence>
<dbReference type="InterPro" id="IPR023000">
    <property type="entry name" value="Shikimate_kinase_CS"/>
</dbReference>
<keyword evidence="7 11" id="KW-0418">Kinase</keyword>
<evidence type="ECO:0000256" key="11">
    <source>
        <dbReference type="HAMAP-Rule" id="MF_00109"/>
    </source>
</evidence>
<evidence type="ECO:0000313" key="12">
    <source>
        <dbReference type="EMBL" id="TCL45473.1"/>
    </source>
</evidence>
<gene>
    <name evidence="11" type="primary">aroK</name>
    <name evidence="12" type="ORF">EDD78_101456</name>
</gene>
<evidence type="ECO:0000256" key="2">
    <source>
        <dbReference type="ARBA" id="ARBA00006997"/>
    </source>
</evidence>
<keyword evidence="13" id="KW-1185">Reference proteome</keyword>
<keyword evidence="11" id="KW-0460">Magnesium</keyword>
<keyword evidence="11" id="KW-0963">Cytoplasm</keyword>
<keyword evidence="9 11" id="KW-0057">Aromatic amino acid biosynthesis</keyword>
<feature type="binding site" evidence="11">
    <location>
        <position position="121"/>
    </location>
    <ligand>
        <name>ATP</name>
        <dbReference type="ChEBI" id="CHEBI:30616"/>
    </ligand>
</feature>
<evidence type="ECO:0000256" key="5">
    <source>
        <dbReference type="ARBA" id="ARBA00022679"/>
    </source>
</evidence>
<evidence type="ECO:0000256" key="4">
    <source>
        <dbReference type="ARBA" id="ARBA00022605"/>
    </source>
</evidence>
<comment type="caution">
    <text evidence="12">The sequence shown here is derived from an EMBL/GenBank/DDBJ whole genome shotgun (WGS) entry which is preliminary data.</text>
</comment>
<dbReference type="InterPro" id="IPR000623">
    <property type="entry name" value="Shikimate_kinase/TSH1"/>
</dbReference>
<reference evidence="12 13" key="1">
    <citation type="submission" date="2019-03" db="EMBL/GenBank/DDBJ databases">
        <title>Genomic Encyclopedia of Type Strains, Phase IV (KMG-IV): sequencing the most valuable type-strain genomes for metagenomic binning, comparative biology and taxonomic classification.</title>
        <authorList>
            <person name="Goeker M."/>
        </authorList>
    </citation>
    <scope>NUCLEOTIDE SEQUENCE [LARGE SCALE GENOMIC DNA]</scope>
    <source>
        <strain evidence="12 13">DSM 100433</strain>
    </source>
</reference>
<evidence type="ECO:0000256" key="1">
    <source>
        <dbReference type="ARBA" id="ARBA00004842"/>
    </source>
</evidence>
<dbReference type="PANTHER" id="PTHR21087">
    <property type="entry name" value="SHIKIMATE KINASE"/>
    <property type="match status" value="1"/>
</dbReference>
<dbReference type="GO" id="GO:0005524">
    <property type="term" value="F:ATP binding"/>
    <property type="evidence" value="ECO:0007669"/>
    <property type="project" value="UniProtKB-UniRule"/>
</dbReference>
<dbReference type="GO" id="GO:0004765">
    <property type="term" value="F:shikimate kinase activity"/>
    <property type="evidence" value="ECO:0007669"/>
    <property type="project" value="UniProtKB-UniRule"/>
</dbReference>
<dbReference type="InterPro" id="IPR027417">
    <property type="entry name" value="P-loop_NTPase"/>
</dbReference>
<proteinExistence type="inferred from homology"/>
<comment type="subcellular location">
    <subcellularLocation>
        <location evidence="11">Cytoplasm</location>
    </subcellularLocation>
</comment>
<dbReference type="AlphaFoldDB" id="A0A9X8Y9H8"/>
<comment type="pathway">
    <text evidence="1 11">Metabolic intermediate biosynthesis; chorismate biosynthesis; chorismate from D-erythrose 4-phosphate and phosphoenolpyruvate: step 5/7.</text>
</comment>
<dbReference type="CDD" id="cd00464">
    <property type="entry name" value="SK"/>
    <property type="match status" value="1"/>
</dbReference>
<keyword evidence="11" id="KW-0479">Metal-binding</keyword>
<dbReference type="SUPFAM" id="SSF52540">
    <property type="entry name" value="P-loop containing nucleoside triphosphate hydrolases"/>
    <property type="match status" value="1"/>
</dbReference>
<feature type="binding site" evidence="11">
    <location>
        <position position="34"/>
    </location>
    <ligand>
        <name>substrate</name>
    </ligand>
</feature>
<dbReference type="GO" id="GO:0008652">
    <property type="term" value="P:amino acid biosynthetic process"/>
    <property type="evidence" value="ECO:0007669"/>
    <property type="project" value="UniProtKB-KW"/>
</dbReference>
<evidence type="ECO:0000256" key="10">
    <source>
        <dbReference type="ARBA" id="ARBA00048567"/>
    </source>
</evidence>
<evidence type="ECO:0000256" key="7">
    <source>
        <dbReference type="ARBA" id="ARBA00022777"/>
    </source>
</evidence>
<dbReference type="Gene3D" id="3.40.50.300">
    <property type="entry name" value="P-loop containing nucleotide triphosphate hydrolases"/>
    <property type="match status" value="1"/>
</dbReference>
<feature type="binding site" evidence="11">
    <location>
        <position position="83"/>
    </location>
    <ligand>
        <name>substrate</name>
    </ligand>
</feature>
<dbReference type="GO" id="GO:0009073">
    <property type="term" value="P:aromatic amino acid family biosynthetic process"/>
    <property type="evidence" value="ECO:0007669"/>
    <property type="project" value="UniProtKB-KW"/>
</dbReference>
<dbReference type="InterPro" id="IPR031322">
    <property type="entry name" value="Shikimate/glucono_kinase"/>
</dbReference>
<feature type="binding site" evidence="11">
    <location>
        <begin position="12"/>
        <end position="17"/>
    </location>
    <ligand>
        <name>ATP</name>
        <dbReference type="ChEBI" id="CHEBI:30616"/>
    </ligand>
</feature>
<dbReference type="GO" id="GO:0009423">
    <property type="term" value="P:chorismate biosynthetic process"/>
    <property type="evidence" value="ECO:0007669"/>
    <property type="project" value="UniProtKB-UniRule"/>
</dbReference>
<feature type="binding site" evidence="11">
    <location>
        <position position="58"/>
    </location>
    <ligand>
        <name>substrate</name>
    </ligand>
</feature>
<keyword evidence="8 11" id="KW-0067">ATP-binding</keyword>
<dbReference type="PANTHER" id="PTHR21087:SF16">
    <property type="entry name" value="SHIKIMATE KINASE 1, CHLOROPLASTIC"/>
    <property type="match status" value="1"/>
</dbReference>
<comment type="similarity">
    <text evidence="2 11">Belongs to the shikimate kinase family.</text>
</comment>
<organism evidence="12 13">
    <name type="scientific">Harryflintia acetispora</name>
    <dbReference type="NCBI Taxonomy" id="1849041"/>
    <lineage>
        <taxon>Bacteria</taxon>
        <taxon>Bacillati</taxon>
        <taxon>Bacillota</taxon>
        <taxon>Clostridia</taxon>
        <taxon>Eubacteriales</taxon>
        <taxon>Oscillospiraceae</taxon>
        <taxon>Harryflintia</taxon>
    </lineage>
</organism>
<name>A0A9X8Y9H8_9FIRM</name>
<comment type="cofactor">
    <cofactor evidence="11">
        <name>Mg(2+)</name>
        <dbReference type="ChEBI" id="CHEBI:18420"/>
    </cofactor>
    <text evidence="11">Binds 1 Mg(2+) ion per subunit.</text>
</comment>
<protein>
    <recommendedName>
        <fullName evidence="3 11">Shikimate kinase</fullName>
        <shortName evidence="11">SK</shortName>
        <ecNumber evidence="3 11">2.7.1.71</ecNumber>
    </recommendedName>
</protein>
<feature type="binding site" evidence="11">
    <location>
        <position position="139"/>
    </location>
    <ligand>
        <name>substrate</name>
    </ligand>
</feature>
<dbReference type="Pfam" id="PF01202">
    <property type="entry name" value="SKI"/>
    <property type="match status" value="1"/>
</dbReference>
<keyword evidence="4 11" id="KW-0028">Amino-acid biosynthesis</keyword>
<comment type="catalytic activity">
    <reaction evidence="10 11">
        <text>shikimate + ATP = 3-phosphoshikimate + ADP + H(+)</text>
        <dbReference type="Rhea" id="RHEA:13121"/>
        <dbReference type="ChEBI" id="CHEBI:15378"/>
        <dbReference type="ChEBI" id="CHEBI:30616"/>
        <dbReference type="ChEBI" id="CHEBI:36208"/>
        <dbReference type="ChEBI" id="CHEBI:145989"/>
        <dbReference type="ChEBI" id="CHEBI:456216"/>
        <dbReference type="EC" id="2.7.1.71"/>
    </reaction>
</comment>
<sequence length="176" mass="19928">MGKPIVICGFMGSGKTTVGRLLAKRLLDKFIDLDEEIEQTQKMSIPNIFKEKGEEYFRALEHVTLQNVLRSPGPFTPVVAVGGGTLMDPDNAALLKEYECYVVYLSTDFDICYERIKSSNRPLVMQNTREQLRALYDQRHEVYAGLCNTQLYNHGAPERTVTNIISLINPLSIQKL</sequence>
<evidence type="ECO:0000256" key="6">
    <source>
        <dbReference type="ARBA" id="ARBA00022741"/>
    </source>
</evidence>
<accession>A0A9X8Y9H8</accession>
<dbReference type="EMBL" id="SLUK01000001">
    <property type="protein sequence ID" value="TCL45473.1"/>
    <property type="molecule type" value="Genomic_DNA"/>
</dbReference>